<dbReference type="EMBL" id="CP002418">
    <property type="protein sequence ID" value="ADU46095.1"/>
    <property type="molecule type" value="Genomic_DNA"/>
</dbReference>
<dbReference type="PANTHER" id="PTHR44051:SF2">
    <property type="entry name" value="HYPOTHETICAL GLUTATHIONE S-TRANSFERASE LIKE PROTEIN"/>
    <property type="match status" value="1"/>
</dbReference>
<dbReference type="Pfam" id="PF02798">
    <property type="entry name" value="GST_N"/>
    <property type="match status" value="1"/>
</dbReference>
<feature type="compositionally biased region" description="Basic and acidic residues" evidence="2">
    <location>
        <begin position="1"/>
        <end position="19"/>
    </location>
</feature>
<dbReference type="Pfam" id="PF00043">
    <property type="entry name" value="GST_C"/>
    <property type="match status" value="1"/>
</dbReference>
<dbReference type="eggNOG" id="COG0625">
    <property type="taxonomic scope" value="Bacteria"/>
</dbReference>
<keyword evidence="5" id="KW-0808">Transferase</keyword>
<dbReference type="CDD" id="cd03056">
    <property type="entry name" value="GST_N_4"/>
    <property type="match status" value="1"/>
</dbReference>
<dbReference type="CDD" id="cd03178">
    <property type="entry name" value="GST_C_Ure2p_like"/>
    <property type="match status" value="1"/>
</dbReference>
<dbReference type="Gene3D" id="3.40.30.10">
    <property type="entry name" value="Glutaredoxin"/>
    <property type="match status" value="1"/>
</dbReference>
<feature type="domain" description="GST C-terminal" evidence="4">
    <location>
        <begin position="158"/>
        <end position="287"/>
    </location>
</feature>
<dbReference type="PROSITE" id="PS50405">
    <property type="entry name" value="GST_CTER"/>
    <property type="match status" value="1"/>
</dbReference>
<organism evidence="5 6">
    <name type="scientific">Rhodopseudomonas palustris (strain DX-1)</name>
    <dbReference type="NCBI Taxonomy" id="652103"/>
    <lineage>
        <taxon>Bacteria</taxon>
        <taxon>Pseudomonadati</taxon>
        <taxon>Pseudomonadota</taxon>
        <taxon>Alphaproteobacteria</taxon>
        <taxon>Hyphomicrobiales</taxon>
        <taxon>Nitrobacteraceae</taxon>
        <taxon>Rhodopseudomonas</taxon>
    </lineage>
</organism>
<dbReference type="SFLD" id="SFLDG01151">
    <property type="entry name" value="Main.2:_Nu-like"/>
    <property type="match status" value="1"/>
</dbReference>
<evidence type="ECO:0000259" key="4">
    <source>
        <dbReference type="PROSITE" id="PS50405"/>
    </source>
</evidence>
<dbReference type="InterPro" id="IPR004045">
    <property type="entry name" value="Glutathione_S-Trfase_N"/>
</dbReference>
<dbReference type="SFLD" id="SFLDG00358">
    <property type="entry name" value="Main_(cytGST)"/>
    <property type="match status" value="1"/>
</dbReference>
<sequence>MRDAIRHPAISHGERDKTDAAAGFSTPQRLDRSAAWDFDAFQRLGLATPAGRHHCLAALGASDAGGRESEATFRMYKLYSMQRSGNSYKVRLALAFLDAPYRAIEVDILRGESRTPDFLAKNPSGQVPLLETAPGRYLAESNAILWYLAVGTSLAPDTRMDRAEALQWMFFEQHALEPNIGSAYFWLCLVKGGRDLQTHALEDWLERGYAALQVMENHLKTNDYFAAGQLTIADIALYGYTHVADQCDFDLSTFPAVNAWLRRVEQTPGFITMDWTPDAAAADAADFAAEA</sequence>
<dbReference type="Proteomes" id="UP000001402">
    <property type="component" value="Chromosome"/>
</dbReference>
<name>E6VQI7_RHOPX</name>
<dbReference type="PROSITE" id="PS50404">
    <property type="entry name" value="GST_NTER"/>
    <property type="match status" value="1"/>
</dbReference>
<proteinExistence type="inferred from homology"/>
<reference evidence="5" key="1">
    <citation type="submission" date="2010-12" db="EMBL/GenBank/DDBJ databases">
        <title>Complete sequence of Rhodopseudomonas palustris DX-1.</title>
        <authorList>
            <consortium name="US DOE Joint Genome Institute"/>
            <person name="Lucas S."/>
            <person name="Copeland A."/>
            <person name="Lapidus A."/>
            <person name="Cheng J.-F."/>
            <person name="Goodwin L."/>
            <person name="Pitluck S."/>
            <person name="Misra M."/>
            <person name="Chertkov O."/>
            <person name="Detter J.C."/>
            <person name="Han C."/>
            <person name="Tapia R."/>
            <person name="Land M."/>
            <person name="Hauser L."/>
            <person name="Kyrpides N."/>
            <person name="Ivanova N."/>
            <person name="Ovchinnikova G."/>
            <person name="Logan B."/>
            <person name="Oda Y."/>
            <person name="Harwood C."/>
            <person name="Woyke T."/>
        </authorList>
    </citation>
    <scope>NUCLEOTIDE SEQUENCE [LARGE SCALE GENOMIC DNA]</scope>
    <source>
        <strain evidence="5">DX-1</strain>
    </source>
</reference>
<dbReference type="KEGG" id="rpx:Rpdx1_4545"/>
<dbReference type="InterPro" id="IPR036282">
    <property type="entry name" value="Glutathione-S-Trfase_C_sf"/>
</dbReference>
<dbReference type="AlphaFoldDB" id="E6VQI7"/>
<accession>E6VQI7</accession>
<protein>
    <submittedName>
        <fullName evidence="5">Glutathione S-transferase domain</fullName>
    </submittedName>
</protein>
<evidence type="ECO:0000259" key="3">
    <source>
        <dbReference type="PROSITE" id="PS50404"/>
    </source>
</evidence>
<dbReference type="InterPro" id="IPR010987">
    <property type="entry name" value="Glutathione-S-Trfase_C-like"/>
</dbReference>
<evidence type="ECO:0000256" key="1">
    <source>
        <dbReference type="RuleBase" id="RU003494"/>
    </source>
</evidence>
<dbReference type="SFLD" id="SFLDS00019">
    <property type="entry name" value="Glutathione_Transferase_(cytos"/>
    <property type="match status" value="1"/>
</dbReference>
<dbReference type="SUPFAM" id="SSF47616">
    <property type="entry name" value="GST C-terminal domain-like"/>
    <property type="match status" value="1"/>
</dbReference>
<dbReference type="Gene3D" id="1.20.1050.10">
    <property type="match status" value="1"/>
</dbReference>
<dbReference type="InterPro" id="IPR004046">
    <property type="entry name" value="GST_C"/>
</dbReference>
<dbReference type="InterPro" id="IPR036249">
    <property type="entry name" value="Thioredoxin-like_sf"/>
</dbReference>
<feature type="region of interest" description="Disordered" evidence="2">
    <location>
        <begin position="1"/>
        <end position="22"/>
    </location>
</feature>
<evidence type="ECO:0000256" key="2">
    <source>
        <dbReference type="SAM" id="MobiDB-lite"/>
    </source>
</evidence>
<dbReference type="InterPro" id="IPR040079">
    <property type="entry name" value="Glutathione_S-Trfase"/>
</dbReference>
<dbReference type="GO" id="GO:0016740">
    <property type="term" value="F:transferase activity"/>
    <property type="evidence" value="ECO:0007669"/>
    <property type="project" value="UniProtKB-KW"/>
</dbReference>
<dbReference type="HOGENOM" id="CLU_011226_6_0_5"/>
<dbReference type="PANTHER" id="PTHR44051">
    <property type="entry name" value="GLUTATHIONE S-TRANSFERASE-RELATED"/>
    <property type="match status" value="1"/>
</dbReference>
<feature type="domain" description="GST N-terminal" evidence="3">
    <location>
        <begin position="74"/>
        <end position="156"/>
    </location>
</feature>
<evidence type="ECO:0000313" key="5">
    <source>
        <dbReference type="EMBL" id="ADU46095.1"/>
    </source>
</evidence>
<dbReference type="STRING" id="652103.Rpdx1_4545"/>
<evidence type="ECO:0000313" key="6">
    <source>
        <dbReference type="Proteomes" id="UP000001402"/>
    </source>
</evidence>
<gene>
    <name evidence="5" type="ordered locus">Rpdx1_4545</name>
</gene>
<dbReference type="SUPFAM" id="SSF52833">
    <property type="entry name" value="Thioredoxin-like"/>
    <property type="match status" value="1"/>
</dbReference>
<comment type="similarity">
    <text evidence="1">Belongs to the GST superfamily.</text>
</comment>